<dbReference type="InterPro" id="IPR002347">
    <property type="entry name" value="SDR_fam"/>
</dbReference>
<feature type="non-terminal residue" evidence="3">
    <location>
        <position position="1"/>
    </location>
</feature>
<dbReference type="InterPro" id="IPR036291">
    <property type="entry name" value="NAD(P)-bd_dom_sf"/>
</dbReference>
<evidence type="ECO:0000256" key="2">
    <source>
        <dbReference type="RuleBase" id="RU000363"/>
    </source>
</evidence>
<keyword evidence="1" id="KW-0521">NADP</keyword>
<sequence>WLTLDVDDPNGGLVIEKLETEGAEIDILVNNAGWSIHGPVESFSEDEARRQMETVFFGPYRLIRAVLPRMRQRRRGLILNIGSGAGVGGRESMGIYAASKAAMDGLTRILSREVAPFNIRTLTIQLGAFDTNFTSELRLSSAPLPHDYVGGIGEKVVQSLQGSNFKPDGDHRKASKVIYELAVGEGRGEGKEDERVVPLGRDMFLLMDNVSMNMQHQIETFREIGNNVYLEP</sequence>
<dbReference type="InterPro" id="IPR020904">
    <property type="entry name" value="Sc_DH/Rdtase_CS"/>
</dbReference>
<dbReference type="PRINTS" id="PR00080">
    <property type="entry name" value="SDRFAMILY"/>
</dbReference>
<comment type="similarity">
    <text evidence="2">Belongs to the short-chain dehydrogenases/reductases (SDR) family.</text>
</comment>
<reference evidence="3 4" key="1">
    <citation type="submission" date="2020-01" db="EMBL/GenBank/DDBJ databases">
        <title>Identification and distribution of gene clusters putatively required for synthesis of sphingolipid metabolism inhibitors in phylogenetically diverse species of the filamentous fungus Fusarium.</title>
        <authorList>
            <person name="Kim H.-S."/>
            <person name="Busman M."/>
            <person name="Brown D.W."/>
            <person name="Divon H."/>
            <person name="Uhlig S."/>
            <person name="Proctor R.H."/>
        </authorList>
    </citation>
    <scope>NUCLEOTIDE SEQUENCE [LARGE SCALE GENOMIC DNA]</scope>
    <source>
        <strain evidence="3 4">NRRL 20459</strain>
    </source>
</reference>
<protein>
    <submittedName>
        <fullName evidence="3">Uncharacterized protein</fullName>
    </submittedName>
</protein>
<name>A0A8H4P8W4_9HYPO</name>
<dbReference type="PRINTS" id="PR00081">
    <property type="entry name" value="GDHRDH"/>
</dbReference>
<keyword evidence="4" id="KW-1185">Reference proteome</keyword>
<dbReference type="Proteomes" id="UP000554235">
    <property type="component" value="Unassembled WGS sequence"/>
</dbReference>
<dbReference type="Pfam" id="PF00106">
    <property type="entry name" value="adh_short"/>
    <property type="match status" value="1"/>
</dbReference>
<dbReference type="OrthoDB" id="1274115at2759"/>
<dbReference type="InterPro" id="IPR051911">
    <property type="entry name" value="SDR_oxidoreductase"/>
</dbReference>
<accession>A0A8H4P8W4</accession>
<dbReference type="SUPFAM" id="SSF51735">
    <property type="entry name" value="NAD(P)-binding Rossmann-fold domains"/>
    <property type="match status" value="1"/>
</dbReference>
<dbReference type="PANTHER" id="PTHR43976:SF6">
    <property type="entry name" value="OXIDOREDUCTASE, PUTATIVE (AFU_ORTHOLOGUE AFUA_1G13950)-RELATED"/>
    <property type="match status" value="1"/>
</dbReference>
<proteinExistence type="inferred from homology"/>
<organism evidence="3 4">
    <name type="scientific">Fusarium albosuccineum</name>
    <dbReference type="NCBI Taxonomy" id="1237068"/>
    <lineage>
        <taxon>Eukaryota</taxon>
        <taxon>Fungi</taxon>
        <taxon>Dikarya</taxon>
        <taxon>Ascomycota</taxon>
        <taxon>Pezizomycotina</taxon>
        <taxon>Sordariomycetes</taxon>
        <taxon>Hypocreomycetidae</taxon>
        <taxon>Hypocreales</taxon>
        <taxon>Nectriaceae</taxon>
        <taxon>Fusarium</taxon>
        <taxon>Fusarium decemcellulare species complex</taxon>
    </lineage>
</organism>
<dbReference type="PANTHER" id="PTHR43976">
    <property type="entry name" value="SHORT CHAIN DEHYDROGENASE"/>
    <property type="match status" value="1"/>
</dbReference>
<comment type="caution">
    <text evidence="3">The sequence shown here is derived from an EMBL/GenBank/DDBJ whole genome shotgun (WGS) entry which is preliminary data.</text>
</comment>
<evidence type="ECO:0000256" key="1">
    <source>
        <dbReference type="ARBA" id="ARBA00022857"/>
    </source>
</evidence>
<evidence type="ECO:0000313" key="4">
    <source>
        <dbReference type="Proteomes" id="UP000554235"/>
    </source>
</evidence>
<dbReference type="EMBL" id="JAADYS010001332">
    <property type="protein sequence ID" value="KAF4463620.1"/>
    <property type="molecule type" value="Genomic_DNA"/>
</dbReference>
<dbReference type="Gene3D" id="3.40.50.720">
    <property type="entry name" value="NAD(P)-binding Rossmann-like Domain"/>
    <property type="match status" value="1"/>
</dbReference>
<evidence type="ECO:0000313" key="3">
    <source>
        <dbReference type="EMBL" id="KAF4463620.1"/>
    </source>
</evidence>
<dbReference type="AlphaFoldDB" id="A0A8H4P8W4"/>
<dbReference type="PROSITE" id="PS00061">
    <property type="entry name" value="ADH_SHORT"/>
    <property type="match status" value="1"/>
</dbReference>
<feature type="non-terminal residue" evidence="3">
    <location>
        <position position="232"/>
    </location>
</feature>
<gene>
    <name evidence="3" type="ORF">FALBO_9552</name>
</gene>